<reference evidence="1 2" key="1">
    <citation type="submission" date="2020-05" db="EMBL/GenBank/DDBJ databases">
        <title>Draft genome of Flavobacterium sp. IMCC34852.</title>
        <authorList>
            <person name="Song J."/>
            <person name="Cho J.-C."/>
        </authorList>
    </citation>
    <scope>NUCLEOTIDE SEQUENCE [LARGE SCALE GENOMIC DNA]</scope>
    <source>
        <strain evidence="1 2">IMCC34852</strain>
    </source>
</reference>
<organism evidence="1 2">
    <name type="scientific">Flavobacterium rivulicola</name>
    <dbReference type="NCBI Taxonomy" id="2732161"/>
    <lineage>
        <taxon>Bacteria</taxon>
        <taxon>Pseudomonadati</taxon>
        <taxon>Bacteroidota</taxon>
        <taxon>Flavobacteriia</taxon>
        <taxon>Flavobacteriales</taxon>
        <taxon>Flavobacteriaceae</taxon>
        <taxon>Flavobacterium</taxon>
    </lineage>
</organism>
<gene>
    <name evidence="1" type="ORF">HKT18_07930</name>
</gene>
<dbReference type="EMBL" id="JABEVX010000003">
    <property type="protein sequence ID" value="NNT72138.1"/>
    <property type="molecule type" value="Genomic_DNA"/>
</dbReference>
<evidence type="ECO:0000313" key="1">
    <source>
        <dbReference type="EMBL" id="NNT72138.1"/>
    </source>
</evidence>
<evidence type="ECO:0000313" key="2">
    <source>
        <dbReference type="Proteomes" id="UP000536509"/>
    </source>
</evidence>
<proteinExistence type="predicted"/>
<protein>
    <submittedName>
        <fullName evidence="1">Uncharacterized protein</fullName>
    </submittedName>
</protein>
<sequence>MLKEKILYVDEIVLKRIESNFELIEKSGWYKLYQNKVDKSFWRLDEPEKYDLQMFVKLESVENWTDYNDQDLRIELLKEHRGLSSEKCKWKDCSKKALNNLVFCEFHAYKEMGIRR</sequence>
<dbReference type="RefSeq" id="WP_171222312.1">
    <property type="nucleotide sequence ID" value="NZ_CP121446.1"/>
</dbReference>
<dbReference type="AlphaFoldDB" id="A0A7Y3VYX5"/>
<comment type="caution">
    <text evidence="1">The sequence shown here is derived from an EMBL/GenBank/DDBJ whole genome shotgun (WGS) entry which is preliminary data.</text>
</comment>
<keyword evidence="2" id="KW-1185">Reference proteome</keyword>
<name>A0A7Y3VYX5_9FLAO</name>
<dbReference type="Proteomes" id="UP000536509">
    <property type="component" value="Unassembled WGS sequence"/>
</dbReference>
<accession>A0A7Y3VYX5</accession>